<protein>
    <recommendedName>
        <fullName evidence="2">Protein kinase domain-containing protein</fullName>
    </recommendedName>
</protein>
<comment type="caution">
    <text evidence="3">The sequence shown here is derived from an EMBL/GenBank/DDBJ whole genome shotgun (WGS) entry which is preliminary data.</text>
</comment>
<accession>A0ABP5HKL8</accession>
<dbReference type="CDD" id="cd14014">
    <property type="entry name" value="STKc_PknB_like"/>
    <property type="match status" value="1"/>
</dbReference>
<feature type="domain" description="Protein kinase" evidence="2">
    <location>
        <begin position="22"/>
        <end position="320"/>
    </location>
</feature>
<dbReference type="Gene3D" id="3.30.200.20">
    <property type="entry name" value="Phosphorylase Kinase, domain 1"/>
    <property type="match status" value="1"/>
</dbReference>
<organism evidence="3 4">
    <name type="scientific">Streptomyces albiaxialis</name>
    <dbReference type="NCBI Taxonomy" id="329523"/>
    <lineage>
        <taxon>Bacteria</taxon>
        <taxon>Bacillati</taxon>
        <taxon>Actinomycetota</taxon>
        <taxon>Actinomycetes</taxon>
        <taxon>Kitasatosporales</taxon>
        <taxon>Streptomycetaceae</taxon>
        <taxon>Streptomyces</taxon>
    </lineage>
</organism>
<sequence>MNDTAEGPFAVTVPPGYRVGGWEVREPLASGAFASVYAARRAEPPRTEPGGDGLPDEVPREAALKFLPTGTRTPRQLRHLQDLARRELEVHRKLRRPRLIRMFEALTVDDPERPALDGATVLVLERAQTSLDTLLARNGPAPLPGGPALLAQICEGLAQLHGAGWVHGDLKPGNVLLMPDGTVRLGDFNLAAELEGTHAYAPAFATPDYTPPELLWAELDERGQQVRTSGDLWAFGVVAHLVLTGSPPLPGATPAARRESLLSYARGSLDLRLSAALPEAWRPLVADCLARTHEERAAHDAVSLLRRAEDAAGTDRSPGLPRLRPRRLRGRLVLGAAAGAVAATLGVGLVAFDRAPGDGAPRTSGGYERCSRGNVCFFSERDGGGEMCNWWDNERDWLSGRVVCGWGEKKAPRSVFNNGYTKDEPYHDVRFYRKADYRGRLGCVPAGEKRDLPRDTGTVRSVEWETSCAP</sequence>
<evidence type="ECO:0000256" key="1">
    <source>
        <dbReference type="SAM" id="Phobius"/>
    </source>
</evidence>
<dbReference type="SUPFAM" id="SSF56112">
    <property type="entry name" value="Protein kinase-like (PK-like)"/>
    <property type="match status" value="1"/>
</dbReference>
<name>A0ABP5HKL8_9ACTN</name>
<keyword evidence="4" id="KW-1185">Reference proteome</keyword>
<feature type="transmembrane region" description="Helical" evidence="1">
    <location>
        <begin position="332"/>
        <end position="352"/>
    </location>
</feature>
<dbReference type="Pfam" id="PF03995">
    <property type="entry name" value="Inhibitor_I36"/>
    <property type="match status" value="1"/>
</dbReference>
<dbReference type="Gene3D" id="1.10.510.10">
    <property type="entry name" value="Transferase(Phosphotransferase) domain 1"/>
    <property type="match status" value="1"/>
</dbReference>
<proteinExistence type="predicted"/>
<dbReference type="InterPro" id="IPR011009">
    <property type="entry name" value="Kinase-like_dom_sf"/>
</dbReference>
<dbReference type="PANTHER" id="PTHR24359">
    <property type="entry name" value="SERINE/THREONINE-PROTEIN KINASE SBK1"/>
    <property type="match status" value="1"/>
</dbReference>
<evidence type="ECO:0000313" key="4">
    <source>
        <dbReference type="Proteomes" id="UP001500016"/>
    </source>
</evidence>
<evidence type="ECO:0000259" key="2">
    <source>
        <dbReference type="PROSITE" id="PS50011"/>
    </source>
</evidence>
<keyword evidence="1" id="KW-0812">Transmembrane</keyword>
<dbReference type="Pfam" id="PF00069">
    <property type="entry name" value="Pkinase"/>
    <property type="match status" value="1"/>
</dbReference>
<dbReference type="PANTHER" id="PTHR24359:SF1">
    <property type="entry name" value="INHIBITOR OF NUCLEAR FACTOR KAPPA-B KINASE EPSILON SUBUNIT HOMOLOG 1-RELATED"/>
    <property type="match status" value="1"/>
</dbReference>
<dbReference type="PROSITE" id="PS50011">
    <property type="entry name" value="PROTEIN_KINASE_DOM"/>
    <property type="match status" value="1"/>
</dbReference>
<reference evidence="4" key="1">
    <citation type="journal article" date="2019" name="Int. J. Syst. Evol. Microbiol.">
        <title>The Global Catalogue of Microorganisms (GCM) 10K type strain sequencing project: providing services to taxonomists for standard genome sequencing and annotation.</title>
        <authorList>
            <consortium name="The Broad Institute Genomics Platform"/>
            <consortium name="The Broad Institute Genome Sequencing Center for Infectious Disease"/>
            <person name="Wu L."/>
            <person name="Ma J."/>
        </authorList>
    </citation>
    <scope>NUCLEOTIDE SEQUENCE [LARGE SCALE GENOMIC DNA]</scope>
    <source>
        <strain evidence="4">JCM 15478</strain>
    </source>
</reference>
<keyword evidence="1" id="KW-1133">Transmembrane helix</keyword>
<dbReference type="Proteomes" id="UP001500016">
    <property type="component" value="Unassembled WGS sequence"/>
</dbReference>
<dbReference type="EMBL" id="BAAAPE010000007">
    <property type="protein sequence ID" value="GAA2075109.1"/>
    <property type="molecule type" value="Genomic_DNA"/>
</dbReference>
<dbReference type="RefSeq" id="WP_344527952.1">
    <property type="nucleotide sequence ID" value="NZ_BAAAPE010000007.1"/>
</dbReference>
<gene>
    <name evidence="3" type="ORF">GCM10009801_29550</name>
</gene>
<dbReference type="SMART" id="SM00220">
    <property type="entry name" value="S_TKc"/>
    <property type="match status" value="1"/>
</dbReference>
<evidence type="ECO:0000313" key="3">
    <source>
        <dbReference type="EMBL" id="GAA2075109.1"/>
    </source>
</evidence>
<keyword evidence="1" id="KW-0472">Membrane</keyword>
<dbReference type="InterPro" id="IPR000719">
    <property type="entry name" value="Prot_kinase_dom"/>
</dbReference>